<dbReference type="InterPro" id="IPR001750">
    <property type="entry name" value="ND/Mrp_TM"/>
</dbReference>
<name>A0A1W1W807_SULTA</name>
<organism evidence="10 11">
    <name type="scientific">Sulfobacillus thermosulfidooxidans (strain DSM 9293 / VKM B-1269 / AT-1)</name>
    <dbReference type="NCBI Taxonomy" id="929705"/>
    <lineage>
        <taxon>Bacteria</taxon>
        <taxon>Bacillati</taxon>
        <taxon>Bacillota</taxon>
        <taxon>Clostridia</taxon>
        <taxon>Eubacteriales</taxon>
        <taxon>Clostridiales Family XVII. Incertae Sedis</taxon>
        <taxon>Sulfobacillus</taxon>
    </lineage>
</organism>
<comment type="subcellular location">
    <subcellularLocation>
        <location evidence="1">Cell membrane</location>
        <topology evidence="1">Multi-pass membrane protein</topology>
    </subcellularLocation>
    <subcellularLocation>
        <location evidence="7">Membrane</location>
        <topology evidence="7">Multi-pass membrane protein</topology>
    </subcellularLocation>
</comment>
<dbReference type="InterPro" id="IPR052175">
    <property type="entry name" value="ComplexI-like_HydComp"/>
</dbReference>
<proteinExistence type="predicted"/>
<sequence length="485" mass="52249">MNVWINIWPLAILLGAILIGWVLPVKYLRTFNGLVIVLMMASLFMPLWHLFRPVDALAYWFDITATVFGAFAIWFSGPYIAVESGLHDWDERRVKGYYLGLYTFVGSLMAMALLANYLLLWVALEVATLSSIYLVQTSGTRTSLEAAWRYLVVTESGGLAGLLGTILILVGSARNLGTWGLMPASTSLPINSTMVLAGIILAAVGYGAKAGLAPFHTWLPDAHSEAPAPVSALLSGVKLAGAVLILDRLFSLSSGAVPAAWPHDLLWILGLLSLIIAASFVAFQKDLKRLWAYSSIEHIGLIALGLGFGGLGVLGALLHVWTHAINKTLLFYNAGTVRLYYHGVSSLPDTSGLLESSPYTGGLLALGATGIVGLPPFAPFWSEWLILMGGIAQGHVVVTIVAIILLLAIFGGITLKMPRWLFTPGESRKNRVHESWRLILPSMTLGVLVVIGGIALPGLLPHMFHHAAAILRYTSPSRVVMPKNS</sequence>
<feature type="transmembrane region" description="Helical" evidence="8">
    <location>
        <begin position="266"/>
        <end position="283"/>
    </location>
</feature>
<feature type="transmembrane region" description="Helical" evidence="8">
    <location>
        <begin position="436"/>
        <end position="456"/>
    </location>
</feature>
<feature type="transmembrane region" description="Helical" evidence="8">
    <location>
        <begin position="31"/>
        <end position="51"/>
    </location>
</feature>
<dbReference type="RefSeq" id="WP_020376443.1">
    <property type="nucleotide sequence ID" value="NZ_FWWY01000001.1"/>
</dbReference>
<keyword evidence="4 8" id="KW-1133">Transmembrane helix</keyword>
<feature type="domain" description="NADH:quinone oxidoreductase/Mrp antiporter transmembrane" evidence="9">
    <location>
        <begin position="116"/>
        <end position="401"/>
    </location>
</feature>
<dbReference type="STRING" id="28034.BFX07_04395"/>
<feature type="transmembrane region" description="Helical" evidence="8">
    <location>
        <begin position="57"/>
        <end position="82"/>
    </location>
</feature>
<feature type="transmembrane region" description="Helical" evidence="8">
    <location>
        <begin position="384"/>
        <end position="415"/>
    </location>
</feature>
<evidence type="ECO:0000256" key="6">
    <source>
        <dbReference type="ARBA" id="ARBA00023136"/>
    </source>
</evidence>
<dbReference type="GO" id="GO:0016491">
    <property type="term" value="F:oxidoreductase activity"/>
    <property type="evidence" value="ECO:0007669"/>
    <property type="project" value="UniProtKB-KW"/>
</dbReference>
<evidence type="ECO:0000256" key="4">
    <source>
        <dbReference type="ARBA" id="ARBA00022989"/>
    </source>
</evidence>
<feature type="transmembrane region" description="Helical" evidence="8">
    <location>
        <begin position="228"/>
        <end position="246"/>
    </location>
</feature>
<protein>
    <submittedName>
        <fullName evidence="10">Hydrogenase-4 component F</fullName>
    </submittedName>
</protein>
<dbReference type="AlphaFoldDB" id="A0A1W1W807"/>
<dbReference type="PANTHER" id="PTHR42682">
    <property type="entry name" value="HYDROGENASE-4 COMPONENT F"/>
    <property type="match status" value="1"/>
</dbReference>
<evidence type="ECO:0000313" key="11">
    <source>
        <dbReference type="Proteomes" id="UP000192660"/>
    </source>
</evidence>
<evidence type="ECO:0000259" key="9">
    <source>
        <dbReference type="Pfam" id="PF00361"/>
    </source>
</evidence>
<evidence type="ECO:0000256" key="5">
    <source>
        <dbReference type="ARBA" id="ARBA00023002"/>
    </source>
</evidence>
<dbReference type="OrthoDB" id="9807568at2"/>
<accession>A0A1W1W807</accession>
<evidence type="ECO:0000313" key="10">
    <source>
        <dbReference type="EMBL" id="SMC02395.1"/>
    </source>
</evidence>
<keyword evidence="11" id="KW-1185">Reference proteome</keyword>
<feature type="transmembrane region" description="Helical" evidence="8">
    <location>
        <begin position="190"/>
        <end position="208"/>
    </location>
</feature>
<reference evidence="11" key="1">
    <citation type="submission" date="2017-04" db="EMBL/GenBank/DDBJ databases">
        <authorList>
            <person name="Varghese N."/>
            <person name="Submissions S."/>
        </authorList>
    </citation>
    <scope>NUCLEOTIDE SEQUENCE [LARGE SCALE GENOMIC DNA]</scope>
    <source>
        <strain evidence="11">DSM 9293</strain>
    </source>
</reference>
<keyword evidence="3 7" id="KW-0812">Transmembrane</keyword>
<dbReference type="GO" id="GO:0005886">
    <property type="term" value="C:plasma membrane"/>
    <property type="evidence" value="ECO:0007669"/>
    <property type="project" value="UniProtKB-SubCell"/>
</dbReference>
<evidence type="ECO:0000256" key="3">
    <source>
        <dbReference type="ARBA" id="ARBA00022692"/>
    </source>
</evidence>
<feature type="transmembrane region" description="Helical" evidence="8">
    <location>
        <begin position="6"/>
        <end position="24"/>
    </location>
</feature>
<evidence type="ECO:0000256" key="1">
    <source>
        <dbReference type="ARBA" id="ARBA00004651"/>
    </source>
</evidence>
<feature type="transmembrane region" description="Helical" evidence="8">
    <location>
        <begin position="295"/>
        <end position="321"/>
    </location>
</feature>
<dbReference type="Pfam" id="PF00361">
    <property type="entry name" value="Proton_antipo_M"/>
    <property type="match status" value="1"/>
</dbReference>
<keyword evidence="2" id="KW-1003">Cell membrane</keyword>
<evidence type="ECO:0000256" key="2">
    <source>
        <dbReference type="ARBA" id="ARBA00022475"/>
    </source>
</evidence>
<evidence type="ECO:0000256" key="7">
    <source>
        <dbReference type="RuleBase" id="RU000320"/>
    </source>
</evidence>
<gene>
    <name evidence="10" type="ORF">SAMN00768000_0570</name>
</gene>
<feature type="transmembrane region" description="Helical" evidence="8">
    <location>
        <begin position="147"/>
        <end position="170"/>
    </location>
</feature>
<feature type="transmembrane region" description="Helical" evidence="8">
    <location>
        <begin position="94"/>
        <end position="112"/>
    </location>
</feature>
<evidence type="ECO:0000256" key="8">
    <source>
        <dbReference type="SAM" id="Phobius"/>
    </source>
</evidence>
<dbReference type="EMBL" id="FWWY01000001">
    <property type="protein sequence ID" value="SMC02395.1"/>
    <property type="molecule type" value="Genomic_DNA"/>
</dbReference>
<keyword evidence="6 8" id="KW-0472">Membrane</keyword>
<dbReference type="Proteomes" id="UP000192660">
    <property type="component" value="Unassembled WGS sequence"/>
</dbReference>
<keyword evidence="5" id="KW-0560">Oxidoreductase</keyword>